<proteinExistence type="predicted"/>
<dbReference type="KEGG" id="ang:An15g03890"/>
<gene>
    <name evidence="1" type="ORF">An15g03890</name>
</gene>
<name>A0AAJ8BYX7_ASPNG</name>
<reference evidence="1" key="1">
    <citation type="submission" date="2025-02" db="EMBL/GenBank/DDBJ databases">
        <authorList>
            <consortium name="NCBI Genome Project"/>
        </authorList>
    </citation>
    <scope>NUCLEOTIDE SEQUENCE</scope>
</reference>
<organism evidence="1">
    <name type="scientific">Aspergillus niger</name>
    <dbReference type="NCBI Taxonomy" id="5061"/>
    <lineage>
        <taxon>Eukaryota</taxon>
        <taxon>Fungi</taxon>
        <taxon>Dikarya</taxon>
        <taxon>Ascomycota</taxon>
        <taxon>Pezizomycotina</taxon>
        <taxon>Eurotiomycetes</taxon>
        <taxon>Eurotiomycetidae</taxon>
        <taxon>Eurotiales</taxon>
        <taxon>Aspergillaceae</taxon>
        <taxon>Aspergillus</taxon>
        <taxon>Aspergillus subgen. Circumdati</taxon>
    </lineage>
</organism>
<dbReference type="RefSeq" id="XP_059606490.1">
    <property type="nucleotide sequence ID" value="XM_059744626.1"/>
</dbReference>
<dbReference type="VEuPathDB" id="FungiDB:An15g03890"/>
<reference evidence="1" key="2">
    <citation type="submission" date="2025-08" db="UniProtKB">
        <authorList>
            <consortium name="RefSeq"/>
        </authorList>
    </citation>
    <scope>IDENTIFICATION</scope>
</reference>
<accession>A0AAJ8BYX7</accession>
<sequence>MASALTVAHGVLAAALVFGLSAKIFFLPSQDVTHTTKTLLCLQSCVPNIEEQTATQQVDTRLSGDGGETSDCGVGTTDFCTLMMSAAASTNFGQISKGASMMLFAALTKYQGDVSNGWPLNPAAAGWAPEAGAATNATLVRSAFRRTLSLSTLSLQRNASNSVFLIPP</sequence>
<dbReference type="AlphaFoldDB" id="A0AAJ8BYX7"/>
<protein>
    <submittedName>
        <fullName evidence="1">Uncharacterized protein</fullName>
    </submittedName>
</protein>
<dbReference type="GeneID" id="84593179"/>
<evidence type="ECO:0000313" key="1">
    <source>
        <dbReference type="RefSeq" id="XP_059606490.1"/>
    </source>
</evidence>